<name>A0ABW4TXV4_9SPHN</name>
<dbReference type="InterPro" id="IPR011008">
    <property type="entry name" value="Dimeric_a/b-barrel"/>
</dbReference>
<keyword evidence="2" id="KW-0503">Monooxygenase</keyword>
<dbReference type="PROSITE" id="PS51725">
    <property type="entry name" value="ABM"/>
    <property type="match status" value="1"/>
</dbReference>
<dbReference type="GO" id="GO:0004497">
    <property type="term" value="F:monooxygenase activity"/>
    <property type="evidence" value="ECO:0007669"/>
    <property type="project" value="UniProtKB-KW"/>
</dbReference>
<protein>
    <submittedName>
        <fullName evidence="2">Quinol monooxygenase</fullName>
        <ecNumber evidence="2">1.-.-.-</ecNumber>
    </submittedName>
</protein>
<gene>
    <name evidence="2" type="ORF">ACFSGX_12340</name>
</gene>
<dbReference type="EMBL" id="JBHUGS010000003">
    <property type="protein sequence ID" value="MFD1951554.1"/>
    <property type="molecule type" value="Genomic_DNA"/>
</dbReference>
<evidence type="ECO:0000313" key="2">
    <source>
        <dbReference type="EMBL" id="MFD1951554.1"/>
    </source>
</evidence>
<dbReference type="SUPFAM" id="SSF54909">
    <property type="entry name" value="Dimeric alpha+beta barrel"/>
    <property type="match status" value="1"/>
</dbReference>
<dbReference type="Pfam" id="PF03992">
    <property type="entry name" value="ABM"/>
    <property type="match status" value="1"/>
</dbReference>
<dbReference type="EC" id="1.-.-.-" evidence="2"/>
<comment type="caution">
    <text evidence="2">The sequence shown here is derived from an EMBL/GenBank/DDBJ whole genome shotgun (WGS) entry which is preliminary data.</text>
</comment>
<evidence type="ECO:0000313" key="3">
    <source>
        <dbReference type="Proteomes" id="UP001597400"/>
    </source>
</evidence>
<evidence type="ECO:0000259" key="1">
    <source>
        <dbReference type="PROSITE" id="PS51725"/>
    </source>
</evidence>
<sequence length="101" mass="11729">MPEQLTLIAKLTAKPETADDIGEGLSALLVQTRSEEGSIDYHFHRDNDDPTVWIIYENWRSRADLDAHFEQPYTKAFMDRFPELLRKGVELNYCTMVSLRP</sequence>
<keyword evidence="2" id="KW-0560">Oxidoreductase</keyword>
<feature type="domain" description="ABM" evidence="1">
    <location>
        <begin position="5"/>
        <end position="96"/>
    </location>
</feature>
<dbReference type="Proteomes" id="UP001597400">
    <property type="component" value="Unassembled WGS sequence"/>
</dbReference>
<dbReference type="PANTHER" id="PTHR33336">
    <property type="entry name" value="QUINOL MONOOXYGENASE YGIN-RELATED"/>
    <property type="match status" value="1"/>
</dbReference>
<accession>A0ABW4TXV4</accession>
<dbReference type="InterPro" id="IPR050744">
    <property type="entry name" value="AI-2_Isomerase_LsrG"/>
</dbReference>
<organism evidence="2 3">
    <name type="scientific">Sphingomonas arantia</name>
    <dbReference type="NCBI Taxonomy" id="1460676"/>
    <lineage>
        <taxon>Bacteria</taxon>
        <taxon>Pseudomonadati</taxon>
        <taxon>Pseudomonadota</taxon>
        <taxon>Alphaproteobacteria</taxon>
        <taxon>Sphingomonadales</taxon>
        <taxon>Sphingomonadaceae</taxon>
        <taxon>Sphingomonas</taxon>
    </lineage>
</organism>
<proteinExistence type="predicted"/>
<dbReference type="Gene3D" id="3.30.70.100">
    <property type="match status" value="1"/>
</dbReference>
<dbReference type="InterPro" id="IPR007138">
    <property type="entry name" value="ABM_dom"/>
</dbReference>
<dbReference type="PANTHER" id="PTHR33336:SF3">
    <property type="entry name" value="ABM DOMAIN-CONTAINING PROTEIN"/>
    <property type="match status" value="1"/>
</dbReference>
<reference evidence="3" key="1">
    <citation type="journal article" date="2019" name="Int. J. Syst. Evol. Microbiol.">
        <title>The Global Catalogue of Microorganisms (GCM) 10K type strain sequencing project: providing services to taxonomists for standard genome sequencing and annotation.</title>
        <authorList>
            <consortium name="The Broad Institute Genomics Platform"/>
            <consortium name="The Broad Institute Genome Sequencing Center for Infectious Disease"/>
            <person name="Wu L."/>
            <person name="Ma J."/>
        </authorList>
    </citation>
    <scope>NUCLEOTIDE SEQUENCE [LARGE SCALE GENOMIC DNA]</scope>
    <source>
        <strain evidence="3">CGMCC 1.12702</strain>
    </source>
</reference>
<keyword evidence="3" id="KW-1185">Reference proteome</keyword>